<proteinExistence type="predicted"/>
<evidence type="ECO:0000313" key="1">
    <source>
        <dbReference type="EMBL" id="KAL2729745.1"/>
    </source>
</evidence>
<feature type="non-terminal residue" evidence="1">
    <location>
        <position position="1"/>
    </location>
</feature>
<protein>
    <submittedName>
        <fullName evidence="1">Uncharacterized protein</fullName>
    </submittedName>
</protein>
<accession>A0ABD2BAM6</accession>
<organism evidence="1 2">
    <name type="scientific">Vespula squamosa</name>
    <name type="common">Southern yellow jacket</name>
    <name type="synonym">Wasp</name>
    <dbReference type="NCBI Taxonomy" id="30214"/>
    <lineage>
        <taxon>Eukaryota</taxon>
        <taxon>Metazoa</taxon>
        <taxon>Ecdysozoa</taxon>
        <taxon>Arthropoda</taxon>
        <taxon>Hexapoda</taxon>
        <taxon>Insecta</taxon>
        <taxon>Pterygota</taxon>
        <taxon>Neoptera</taxon>
        <taxon>Endopterygota</taxon>
        <taxon>Hymenoptera</taxon>
        <taxon>Apocrita</taxon>
        <taxon>Aculeata</taxon>
        <taxon>Vespoidea</taxon>
        <taxon>Vespidae</taxon>
        <taxon>Vespinae</taxon>
        <taxon>Vespula</taxon>
    </lineage>
</organism>
<sequence length="100" mass="11963">DLNQLGCRSISFSINYESFTLNFDLNRRQVFWSHRRTSYVSCVRFISFLPRFRIKDNFSFLVLTIIIECSIVRKKPSRMVLSHILILPCRYSKFSHLIII</sequence>
<keyword evidence="2" id="KW-1185">Reference proteome</keyword>
<comment type="caution">
    <text evidence="1">The sequence shown here is derived from an EMBL/GenBank/DDBJ whole genome shotgun (WGS) entry which is preliminary data.</text>
</comment>
<name>A0ABD2BAM6_VESSQ</name>
<dbReference type="EMBL" id="JAUDFV010000115">
    <property type="protein sequence ID" value="KAL2729745.1"/>
    <property type="molecule type" value="Genomic_DNA"/>
</dbReference>
<gene>
    <name evidence="1" type="ORF">V1478_005585</name>
</gene>
<dbReference type="Proteomes" id="UP001607302">
    <property type="component" value="Unassembled WGS sequence"/>
</dbReference>
<dbReference type="AlphaFoldDB" id="A0ABD2BAM6"/>
<evidence type="ECO:0000313" key="2">
    <source>
        <dbReference type="Proteomes" id="UP001607302"/>
    </source>
</evidence>
<reference evidence="1 2" key="1">
    <citation type="journal article" date="2024" name="Ann. Entomol. Soc. Am.">
        <title>Genomic analyses of the southern and eastern yellowjacket wasps (Hymenoptera: Vespidae) reveal evolutionary signatures of social life.</title>
        <authorList>
            <person name="Catto M.A."/>
            <person name="Caine P.B."/>
            <person name="Orr S.E."/>
            <person name="Hunt B.G."/>
            <person name="Goodisman M.A.D."/>
        </authorList>
    </citation>
    <scope>NUCLEOTIDE SEQUENCE [LARGE SCALE GENOMIC DNA]</scope>
    <source>
        <strain evidence="1">233</strain>
        <tissue evidence="1">Head and thorax</tissue>
    </source>
</reference>